<dbReference type="Gene3D" id="3.40.50.620">
    <property type="entry name" value="HUPs"/>
    <property type="match status" value="1"/>
</dbReference>
<keyword evidence="4 10" id="KW-0808">Transferase</keyword>
<evidence type="ECO:0000313" key="12">
    <source>
        <dbReference type="EMBL" id="EGC04030.1"/>
    </source>
</evidence>
<dbReference type="STRING" id="246199.CUS_4625"/>
<comment type="catalytic activity">
    <reaction evidence="9 10">
        <text>nicotinate beta-D-ribonucleotide + ATP + H(+) = deamido-NAD(+) + diphosphate</text>
        <dbReference type="Rhea" id="RHEA:22860"/>
        <dbReference type="ChEBI" id="CHEBI:15378"/>
        <dbReference type="ChEBI" id="CHEBI:30616"/>
        <dbReference type="ChEBI" id="CHEBI:33019"/>
        <dbReference type="ChEBI" id="CHEBI:57502"/>
        <dbReference type="ChEBI" id="CHEBI:58437"/>
        <dbReference type="EC" id="2.7.7.18"/>
    </reaction>
</comment>
<organism evidence="12 13">
    <name type="scientific">Ruminococcus albus 8</name>
    <dbReference type="NCBI Taxonomy" id="246199"/>
    <lineage>
        <taxon>Bacteria</taxon>
        <taxon>Bacillati</taxon>
        <taxon>Bacillota</taxon>
        <taxon>Clostridia</taxon>
        <taxon>Eubacteriales</taxon>
        <taxon>Oscillospiraceae</taxon>
        <taxon>Ruminococcus</taxon>
    </lineage>
</organism>
<accession>E9S9K4</accession>
<dbReference type="UniPathway" id="UPA00253">
    <property type="reaction ID" value="UER00332"/>
</dbReference>
<dbReference type="GO" id="GO:0009435">
    <property type="term" value="P:NAD+ biosynthetic process"/>
    <property type="evidence" value="ECO:0007669"/>
    <property type="project" value="UniProtKB-UniRule"/>
</dbReference>
<evidence type="ECO:0000256" key="6">
    <source>
        <dbReference type="ARBA" id="ARBA00022741"/>
    </source>
</evidence>
<dbReference type="NCBIfam" id="TIGR00482">
    <property type="entry name" value="nicotinate (nicotinamide) nucleotide adenylyltransferase"/>
    <property type="match status" value="1"/>
</dbReference>
<keyword evidence="6 10" id="KW-0547">Nucleotide-binding</keyword>
<dbReference type="Pfam" id="PF01467">
    <property type="entry name" value="CTP_transf_like"/>
    <property type="match status" value="1"/>
</dbReference>
<keyword evidence="3 10" id="KW-0662">Pyridine nucleotide biosynthesis</keyword>
<keyword evidence="13" id="KW-1185">Reference proteome</keyword>
<dbReference type="SUPFAM" id="SSF52374">
    <property type="entry name" value="Nucleotidylyl transferase"/>
    <property type="match status" value="1"/>
</dbReference>
<evidence type="ECO:0000256" key="2">
    <source>
        <dbReference type="ARBA" id="ARBA00005019"/>
    </source>
</evidence>
<evidence type="ECO:0000256" key="3">
    <source>
        <dbReference type="ARBA" id="ARBA00022642"/>
    </source>
</evidence>
<evidence type="ECO:0000313" key="13">
    <source>
        <dbReference type="Proteomes" id="UP000004259"/>
    </source>
</evidence>
<dbReference type="NCBIfam" id="NF000840">
    <property type="entry name" value="PRK00071.1-3"/>
    <property type="match status" value="1"/>
</dbReference>
<dbReference type="PANTHER" id="PTHR39321">
    <property type="entry name" value="NICOTINATE-NUCLEOTIDE ADENYLYLTRANSFERASE-RELATED"/>
    <property type="match status" value="1"/>
</dbReference>
<dbReference type="GO" id="GO:0005524">
    <property type="term" value="F:ATP binding"/>
    <property type="evidence" value="ECO:0007669"/>
    <property type="project" value="UniProtKB-KW"/>
</dbReference>
<reference evidence="12 13" key="1">
    <citation type="submission" date="2011-02" db="EMBL/GenBank/DDBJ databases">
        <authorList>
            <person name="Nelson K.E."/>
            <person name="Sutton G."/>
            <person name="Torralba M."/>
            <person name="Durkin S."/>
            <person name="Harkins D."/>
            <person name="Montgomery R."/>
            <person name="Ziemer C."/>
            <person name="Klaassens E."/>
            <person name="Ocuiv P."/>
            <person name="Morrison M."/>
        </authorList>
    </citation>
    <scope>NUCLEOTIDE SEQUENCE [LARGE SCALE GENOMIC DNA]</scope>
    <source>
        <strain evidence="12 13">8</strain>
    </source>
</reference>
<feature type="domain" description="Cytidyltransferase-like" evidence="11">
    <location>
        <begin position="5"/>
        <end position="171"/>
    </location>
</feature>
<dbReference type="Proteomes" id="UP000004259">
    <property type="component" value="Unassembled WGS sequence"/>
</dbReference>
<comment type="pathway">
    <text evidence="2 10">Cofactor biosynthesis; NAD(+) biosynthesis; deamido-NAD(+) from nicotinate D-ribonucleotide: step 1/1.</text>
</comment>
<evidence type="ECO:0000256" key="9">
    <source>
        <dbReference type="ARBA" id="ARBA00048721"/>
    </source>
</evidence>
<evidence type="ECO:0000256" key="10">
    <source>
        <dbReference type="HAMAP-Rule" id="MF_00244"/>
    </source>
</evidence>
<comment type="caution">
    <text evidence="12">The sequence shown here is derived from an EMBL/GenBank/DDBJ whole genome shotgun (WGS) entry which is preliminary data.</text>
</comment>
<keyword evidence="8 10" id="KW-0520">NAD</keyword>
<evidence type="ECO:0000259" key="11">
    <source>
        <dbReference type="Pfam" id="PF01467"/>
    </source>
</evidence>
<evidence type="ECO:0000256" key="8">
    <source>
        <dbReference type="ARBA" id="ARBA00023027"/>
    </source>
</evidence>
<dbReference type="InterPro" id="IPR014729">
    <property type="entry name" value="Rossmann-like_a/b/a_fold"/>
</dbReference>
<dbReference type="NCBIfam" id="TIGR00125">
    <property type="entry name" value="cyt_tran_rel"/>
    <property type="match status" value="1"/>
</dbReference>
<protein>
    <recommendedName>
        <fullName evidence="10">Probable nicotinate-nucleotide adenylyltransferase</fullName>
        <ecNumber evidence="10">2.7.7.18</ecNumber>
    </recommendedName>
    <alternativeName>
        <fullName evidence="10">Deamido-NAD(+) diphosphorylase</fullName>
    </alternativeName>
    <alternativeName>
        <fullName evidence="10">Deamido-NAD(+) pyrophosphorylase</fullName>
    </alternativeName>
    <alternativeName>
        <fullName evidence="10">Nicotinate mononucleotide adenylyltransferase</fullName>
        <shortName evidence="10">NaMN adenylyltransferase</shortName>
    </alternativeName>
</protein>
<dbReference type="InterPro" id="IPR004821">
    <property type="entry name" value="Cyt_trans-like"/>
</dbReference>
<dbReference type="AlphaFoldDB" id="E9S9K4"/>
<evidence type="ECO:0000256" key="1">
    <source>
        <dbReference type="ARBA" id="ARBA00002324"/>
    </source>
</evidence>
<evidence type="ECO:0000256" key="7">
    <source>
        <dbReference type="ARBA" id="ARBA00022840"/>
    </source>
</evidence>
<comment type="similarity">
    <text evidence="10">Belongs to the NadD family.</text>
</comment>
<evidence type="ECO:0000256" key="5">
    <source>
        <dbReference type="ARBA" id="ARBA00022695"/>
    </source>
</evidence>
<evidence type="ECO:0000256" key="4">
    <source>
        <dbReference type="ARBA" id="ARBA00022679"/>
    </source>
</evidence>
<dbReference type="HAMAP" id="MF_00244">
    <property type="entry name" value="NaMN_adenylyltr"/>
    <property type="match status" value="1"/>
</dbReference>
<keyword evidence="7 10" id="KW-0067">ATP-binding</keyword>
<gene>
    <name evidence="10 12" type="primary">nadD</name>
    <name evidence="12" type="ORF">CUS_4625</name>
</gene>
<dbReference type="eggNOG" id="COG1057">
    <property type="taxonomic scope" value="Bacteria"/>
</dbReference>
<dbReference type="GO" id="GO:0004515">
    <property type="term" value="F:nicotinate-nucleotide adenylyltransferase activity"/>
    <property type="evidence" value="ECO:0007669"/>
    <property type="project" value="UniProtKB-UniRule"/>
</dbReference>
<dbReference type="PANTHER" id="PTHR39321:SF3">
    <property type="entry name" value="PHOSPHOPANTETHEINE ADENYLYLTRANSFERASE"/>
    <property type="match status" value="1"/>
</dbReference>
<keyword evidence="5 10" id="KW-0548">Nucleotidyltransferase</keyword>
<dbReference type="InterPro" id="IPR005248">
    <property type="entry name" value="NadD/NMNAT"/>
</dbReference>
<dbReference type="OrthoDB" id="5295945at2"/>
<proteinExistence type="inferred from homology"/>
<dbReference type="RefSeq" id="WP_002847656.1">
    <property type="nucleotide sequence ID" value="NZ_ADKM02000044.1"/>
</dbReference>
<dbReference type="EC" id="2.7.7.18" evidence="10"/>
<dbReference type="CDD" id="cd02165">
    <property type="entry name" value="NMNAT"/>
    <property type="match status" value="1"/>
</dbReference>
<dbReference type="EMBL" id="ADKM02000044">
    <property type="protein sequence ID" value="EGC04030.1"/>
    <property type="molecule type" value="Genomic_DNA"/>
</dbReference>
<comment type="function">
    <text evidence="1 10">Catalyzes the reversible adenylation of nicotinate mononucleotide (NaMN) to nicotinic acid adenine dinucleotide (NaAD).</text>
</comment>
<sequence length="204" mass="22876">MNIGIYGGTFDPIHKGHVRLLKMAKKHCGLDRVIVLPDRIPPHKQAKDLVSGEDRLAMCRLAVSGLDGVEVSDFEIKREGLSYSVITLREMHKLYPDDRLWFIMGSDMLTSFHKWYCYEEILTLAGIICMTRYDGDDAELEEAAERLRAVGGEVKLVPVGALEISSSQVREMLASGGDCAGLLDEKVTDYIRSRGLYRKQEGLN</sequence>
<name>E9S9K4_RUMAL</name>